<evidence type="ECO:0000313" key="2">
    <source>
        <dbReference type="EMBL" id="KAK5943665.1"/>
    </source>
</evidence>
<sequence length="330" mass="36027">MSTPTDQFAQLTLESPLRSSDTEMAPAEEIRARALHLQDILSSFEETELPSEYQANIFNNIDQHMEEPAGLGSNHTIQGNLGGTLLQLGAYDDEAWAWMSTKLQSSDLRAQLYNEKVRRRFNSCFDAYDSLIDNRPTAATVKESLQPIISDFVKLSDGLSKDVIRRLSMDGQPPLFETQTLTGLLSALRKVCQSSEAIAPPVAESSRRSTRGTAPANSDNLSLFGILIRQADKDSPFLLEALEQFSGPSIKQCLEPLNALAALLKSSKASEFYIARFEALKDKASDDVQPTASGTGGRGRGREADPKPGQKRPGQAAETAPKRGKRVGGR</sequence>
<feature type="region of interest" description="Disordered" evidence="1">
    <location>
        <begin position="283"/>
        <end position="330"/>
    </location>
</feature>
<protein>
    <submittedName>
        <fullName evidence="2">Uncharacterized protein</fullName>
    </submittedName>
</protein>
<proteinExistence type="predicted"/>
<dbReference type="Proteomes" id="UP001334248">
    <property type="component" value="Unassembled WGS sequence"/>
</dbReference>
<keyword evidence="3" id="KW-1185">Reference proteome</keyword>
<name>A0ABR0RSU1_9EURO</name>
<evidence type="ECO:0000313" key="3">
    <source>
        <dbReference type="Proteomes" id="UP001334248"/>
    </source>
</evidence>
<evidence type="ECO:0000256" key="1">
    <source>
        <dbReference type="SAM" id="MobiDB-lite"/>
    </source>
</evidence>
<organism evidence="2 3">
    <name type="scientific">Knufia obscura</name>
    <dbReference type="NCBI Taxonomy" id="1635080"/>
    <lineage>
        <taxon>Eukaryota</taxon>
        <taxon>Fungi</taxon>
        <taxon>Dikarya</taxon>
        <taxon>Ascomycota</taxon>
        <taxon>Pezizomycotina</taxon>
        <taxon>Eurotiomycetes</taxon>
        <taxon>Chaetothyriomycetidae</taxon>
        <taxon>Chaetothyriales</taxon>
        <taxon>Trichomeriaceae</taxon>
        <taxon>Knufia</taxon>
    </lineage>
</organism>
<gene>
    <name evidence="2" type="ORF">PMZ80_004673</name>
</gene>
<comment type="caution">
    <text evidence="2">The sequence shown here is derived from an EMBL/GenBank/DDBJ whole genome shotgun (WGS) entry which is preliminary data.</text>
</comment>
<reference evidence="2 3" key="1">
    <citation type="journal article" date="2023" name="Res Sq">
        <title>Genomic and morphological characterization of Knufia obscura isolated from the Mars 2020 spacecraft assembly facility.</title>
        <authorList>
            <person name="Chander A.M."/>
            <person name="Teixeira M.M."/>
            <person name="Singh N.K."/>
            <person name="Williams M.P."/>
            <person name="Parker C.W."/>
            <person name="Leo P."/>
            <person name="Stajich J.E."/>
            <person name="Torok T."/>
            <person name="Tighe S."/>
            <person name="Mason C.E."/>
            <person name="Venkateswaran K."/>
        </authorList>
    </citation>
    <scope>NUCLEOTIDE SEQUENCE [LARGE SCALE GENOMIC DNA]</scope>
    <source>
        <strain evidence="2 3">CCFEE 5817</strain>
    </source>
</reference>
<dbReference type="RefSeq" id="XP_064731755.1">
    <property type="nucleotide sequence ID" value="XM_064873097.1"/>
</dbReference>
<dbReference type="GeneID" id="89998122"/>
<accession>A0ABR0RSU1</accession>
<dbReference type="EMBL" id="JAVHJV010000004">
    <property type="protein sequence ID" value="KAK5943665.1"/>
    <property type="molecule type" value="Genomic_DNA"/>
</dbReference>